<dbReference type="EMBL" id="CAWUPB010001194">
    <property type="protein sequence ID" value="CAK7352770.1"/>
    <property type="molecule type" value="Genomic_DNA"/>
</dbReference>
<accession>A0AAV1SKR6</accession>
<evidence type="ECO:0000313" key="1">
    <source>
        <dbReference type="EMBL" id="CAK7352770.1"/>
    </source>
</evidence>
<name>A0AAV1SKR6_9ROSI</name>
<gene>
    <name evidence="1" type="ORF">DCAF_LOCUS24391</name>
</gene>
<proteinExistence type="predicted"/>
<evidence type="ECO:0000313" key="2">
    <source>
        <dbReference type="Proteomes" id="UP001314170"/>
    </source>
</evidence>
<dbReference type="Proteomes" id="UP001314170">
    <property type="component" value="Unassembled WGS sequence"/>
</dbReference>
<dbReference type="InterPro" id="IPR051442">
    <property type="entry name" value="B3_domain"/>
</dbReference>
<organism evidence="1 2">
    <name type="scientific">Dovyalis caffra</name>
    <dbReference type="NCBI Taxonomy" id="77055"/>
    <lineage>
        <taxon>Eukaryota</taxon>
        <taxon>Viridiplantae</taxon>
        <taxon>Streptophyta</taxon>
        <taxon>Embryophyta</taxon>
        <taxon>Tracheophyta</taxon>
        <taxon>Spermatophyta</taxon>
        <taxon>Magnoliopsida</taxon>
        <taxon>eudicotyledons</taxon>
        <taxon>Gunneridae</taxon>
        <taxon>Pentapetalae</taxon>
        <taxon>rosids</taxon>
        <taxon>fabids</taxon>
        <taxon>Malpighiales</taxon>
        <taxon>Salicaceae</taxon>
        <taxon>Flacourtieae</taxon>
        <taxon>Dovyalis</taxon>
    </lineage>
</organism>
<dbReference type="AlphaFoldDB" id="A0AAV1SKR6"/>
<comment type="caution">
    <text evidence="1">The sequence shown here is derived from an EMBL/GenBank/DDBJ whole genome shotgun (WGS) entry which is preliminary data.</text>
</comment>
<keyword evidence="2" id="KW-1185">Reference proteome</keyword>
<reference evidence="1 2" key="1">
    <citation type="submission" date="2024-01" db="EMBL/GenBank/DDBJ databases">
        <authorList>
            <person name="Waweru B."/>
        </authorList>
    </citation>
    <scope>NUCLEOTIDE SEQUENCE [LARGE SCALE GENOMIC DNA]</scope>
</reference>
<protein>
    <submittedName>
        <fullName evidence="1">Uncharacterized protein</fullName>
    </submittedName>
</protein>
<sequence>MSMKSSYSVKDLLKEGSRGVSIQLSLYHHDSFKIKKKMKPSDLGNLCKLLASADLVEKHILPFLNEDQIRQVEEANQEINGLKVWIWDMNIEI</sequence>
<dbReference type="PANTHER" id="PTHR34269">
    <property type="entry name" value="TRANSCRIPTION FACTOR B3-DOMAIN FAMILY-RELATED"/>
    <property type="match status" value="1"/>
</dbReference>
<dbReference type="PANTHER" id="PTHR34269:SF11">
    <property type="entry name" value="B3 DOMAIN PROTEIN"/>
    <property type="match status" value="1"/>
</dbReference>